<keyword evidence="1" id="KW-0560">Oxidoreductase</keyword>
<reference evidence="6 7" key="1">
    <citation type="submission" date="2017-09" db="EMBL/GenBank/DDBJ databases">
        <title>The Catabolism of 3,6-Dichlorosalicylic acid is Initiated by the Cytochrome P450 Monooxygenase DsmABC in Rhizorhabdus dicambivorans Ndbn-20.</title>
        <authorList>
            <person name="Na L."/>
        </authorList>
    </citation>
    <scope>NUCLEOTIDE SEQUENCE [LARGE SCALE GENOMIC DNA]</scope>
    <source>
        <strain evidence="6 7">Ndbn-20m</strain>
    </source>
</reference>
<comment type="caution">
    <text evidence="6">The sequence shown here is derived from an EMBL/GenBank/DDBJ whole genome shotgun (WGS) entry which is preliminary data.</text>
</comment>
<evidence type="ECO:0000256" key="1">
    <source>
        <dbReference type="ARBA" id="ARBA00023002"/>
    </source>
</evidence>
<dbReference type="SUPFAM" id="SSF48179">
    <property type="entry name" value="6-phosphogluconate dehydrogenase C-terminal domain-like"/>
    <property type="match status" value="1"/>
</dbReference>
<evidence type="ECO:0000259" key="4">
    <source>
        <dbReference type="Pfam" id="PF03446"/>
    </source>
</evidence>
<dbReference type="Pfam" id="PF14833">
    <property type="entry name" value="NAD_binding_11"/>
    <property type="match status" value="1"/>
</dbReference>
<proteinExistence type="predicted"/>
<feature type="active site" evidence="3">
    <location>
        <position position="188"/>
    </location>
</feature>
<dbReference type="InterPro" id="IPR006115">
    <property type="entry name" value="6PGDH_NADP-bd"/>
</dbReference>
<feature type="domain" description="6-phosphogluconate dehydrogenase NADP-binding" evidence="4">
    <location>
        <begin position="19"/>
        <end position="179"/>
    </location>
</feature>
<organism evidence="6 7">
    <name type="scientific">Rhizorhabdus dicambivorans</name>
    <dbReference type="NCBI Taxonomy" id="1850238"/>
    <lineage>
        <taxon>Bacteria</taxon>
        <taxon>Pseudomonadati</taxon>
        <taxon>Pseudomonadota</taxon>
        <taxon>Alphaproteobacteria</taxon>
        <taxon>Sphingomonadales</taxon>
        <taxon>Sphingomonadaceae</taxon>
        <taxon>Rhizorhabdus</taxon>
    </lineage>
</organism>
<dbReference type="SUPFAM" id="SSF51735">
    <property type="entry name" value="NAD(P)-binding Rossmann-fold domains"/>
    <property type="match status" value="1"/>
</dbReference>
<dbReference type="KEGG" id="rdi:CMV14_07440"/>
<evidence type="ECO:0000259" key="5">
    <source>
        <dbReference type="Pfam" id="PF14833"/>
    </source>
</evidence>
<protein>
    <submittedName>
        <fullName evidence="6">NAD(P)-dependent oxidoreductase</fullName>
    </submittedName>
</protein>
<dbReference type="Gene3D" id="1.10.1040.10">
    <property type="entry name" value="N-(1-d-carboxylethyl)-l-norvaline Dehydrogenase, domain 2"/>
    <property type="match status" value="1"/>
</dbReference>
<accession>A0A2A4FQZ5</accession>
<dbReference type="GO" id="GO:0016616">
    <property type="term" value="F:oxidoreductase activity, acting on the CH-OH group of donors, NAD or NADP as acceptor"/>
    <property type="evidence" value="ECO:0007669"/>
    <property type="project" value="TreeGrafter"/>
</dbReference>
<evidence type="ECO:0000256" key="3">
    <source>
        <dbReference type="PIRSR" id="PIRSR000103-1"/>
    </source>
</evidence>
<dbReference type="Pfam" id="PF03446">
    <property type="entry name" value="NAD_binding_2"/>
    <property type="match status" value="1"/>
</dbReference>
<dbReference type="PIRSF" id="PIRSF000103">
    <property type="entry name" value="HIBADH"/>
    <property type="match status" value="1"/>
</dbReference>
<dbReference type="InterPro" id="IPR013328">
    <property type="entry name" value="6PGD_dom2"/>
</dbReference>
<feature type="domain" description="3-hydroxyisobutyrate dehydrogenase-like NAD-binding" evidence="5">
    <location>
        <begin position="182"/>
        <end position="283"/>
    </location>
</feature>
<keyword evidence="7" id="KW-1185">Reference proteome</keyword>
<dbReference type="OrthoDB" id="9812907at2"/>
<dbReference type="Proteomes" id="UP000218934">
    <property type="component" value="Unassembled WGS sequence"/>
</dbReference>
<evidence type="ECO:0000313" key="7">
    <source>
        <dbReference type="Proteomes" id="UP000218934"/>
    </source>
</evidence>
<dbReference type="EMBL" id="NWUF01000026">
    <property type="protein sequence ID" value="PCE40539.1"/>
    <property type="molecule type" value="Genomic_DNA"/>
</dbReference>
<dbReference type="InterPro" id="IPR029154">
    <property type="entry name" value="HIBADH-like_NADP-bd"/>
</dbReference>
<keyword evidence="2" id="KW-0520">NAD</keyword>
<sequence length="309" mass="33004">MPIHRRLPKLRRMPDGISRIGFIGVGGIGRPMAERLAETGYELIVCDKRADALRPFRHMALETTARASDCARADMVIVMVADDAQAWSVVSGDAGLLHGIDPDRPPLVAIMSTILPETVRRIAASLATKNAQTVDAPVSGGAVRASRGELSIIASGEAVPLAAMAPVFGSLGSRVFHCGVLGNGEAIKILNNSVAVTIQLLMGELAVIAEGLGLDLELLVEVMEASSGRSFVTGDYEMQKAVLRRIISDPALLRAHVDVCRKDLRLAQSLGIQQNVSSPLLDGVVASQREVPYEDCGTRWRSLSQQTPQ</sequence>
<dbReference type="InterPro" id="IPR008927">
    <property type="entry name" value="6-PGluconate_DH-like_C_sf"/>
</dbReference>
<dbReference type="GO" id="GO:0051287">
    <property type="term" value="F:NAD binding"/>
    <property type="evidence" value="ECO:0007669"/>
    <property type="project" value="InterPro"/>
</dbReference>
<gene>
    <name evidence="6" type="ORF">COO09_19635</name>
</gene>
<dbReference type="Gene3D" id="3.40.50.720">
    <property type="entry name" value="NAD(P)-binding Rossmann-like Domain"/>
    <property type="match status" value="1"/>
</dbReference>
<evidence type="ECO:0000256" key="2">
    <source>
        <dbReference type="ARBA" id="ARBA00023027"/>
    </source>
</evidence>
<dbReference type="InterPro" id="IPR036291">
    <property type="entry name" value="NAD(P)-bd_dom_sf"/>
</dbReference>
<dbReference type="AlphaFoldDB" id="A0A2A4FQZ5"/>
<evidence type="ECO:0000313" key="6">
    <source>
        <dbReference type="EMBL" id="PCE40539.1"/>
    </source>
</evidence>
<dbReference type="PANTHER" id="PTHR22981:SF7">
    <property type="entry name" value="3-HYDROXYISOBUTYRATE DEHYDROGENASE, MITOCHONDRIAL"/>
    <property type="match status" value="1"/>
</dbReference>
<name>A0A2A4FQZ5_9SPHN</name>
<dbReference type="InterPro" id="IPR015815">
    <property type="entry name" value="HIBADH-related"/>
</dbReference>
<dbReference type="PANTHER" id="PTHR22981">
    <property type="entry name" value="3-HYDROXYISOBUTYRATE DEHYDROGENASE-RELATED"/>
    <property type="match status" value="1"/>
</dbReference>
<dbReference type="GO" id="GO:0050661">
    <property type="term" value="F:NADP binding"/>
    <property type="evidence" value="ECO:0007669"/>
    <property type="project" value="InterPro"/>
</dbReference>